<accession>A0A2P1PSL9</accession>
<dbReference type="GO" id="GO:0016702">
    <property type="term" value="F:oxidoreductase activity, acting on single donors with incorporation of molecular oxygen, incorporation of two atoms of oxygen"/>
    <property type="evidence" value="ECO:0007669"/>
    <property type="project" value="InterPro"/>
</dbReference>
<dbReference type="GO" id="GO:0008199">
    <property type="term" value="F:ferric iron binding"/>
    <property type="evidence" value="ECO:0007669"/>
    <property type="project" value="InterPro"/>
</dbReference>
<dbReference type="OrthoDB" id="9805815at2"/>
<dbReference type="InterPro" id="IPR050770">
    <property type="entry name" value="Intradiol_RC_Dioxygenase"/>
</dbReference>
<evidence type="ECO:0000259" key="5">
    <source>
        <dbReference type="Pfam" id="PF00775"/>
    </source>
</evidence>
<comment type="similarity">
    <text evidence="1">Belongs to the intradiol ring-cleavage dioxygenase family.</text>
</comment>
<evidence type="ECO:0000256" key="1">
    <source>
        <dbReference type="ARBA" id="ARBA00007825"/>
    </source>
</evidence>
<reference evidence="6 7" key="1">
    <citation type="submission" date="2018-03" db="EMBL/GenBank/DDBJ databases">
        <title>Ahniella affigens gen. nov., sp. nov., a gammaproteobacterium isolated from sandy soil near a stream.</title>
        <authorList>
            <person name="Ko Y."/>
            <person name="Kim J.-H."/>
        </authorList>
    </citation>
    <scope>NUCLEOTIDE SEQUENCE [LARGE SCALE GENOMIC DNA]</scope>
    <source>
        <strain evidence="6 7">D13</strain>
    </source>
</reference>
<keyword evidence="4" id="KW-0732">Signal</keyword>
<dbReference type="PANTHER" id="PTHR33711">
    <property type="entry name" value="DIOXYGENASE, PUTATIVE (AFU_ORTHOLOGUE AFUA_2G02910)-RELATED"/>
    <property type="match status" value="1"/>
</dbReference>
<sequence>MARKRSMKLLARFAVLLPFAFSVHAEEPVLGGPCEGCENVFIGMPSELSSEARIAPADAAGDPMQISGVVRDQVGNPVPGVIVYAYSTNSAGIYPEDTANHTRHGAYRGWVKTGDDGSFLMHTIRPGHYPKTDIPEHVHMHVIEPGCGTYYVDDMVFLDDPLLTEKEKLAREKRPRGGQGMIRAMLLMGTWYAIRDITLGENIPGYHCKK</sequence>
<gene>
    <name evidence="6" type="ORF">C7S18_11810</name>
</gene>
<evidence type="ECO:0000313" key="7">
    <source>
        <dbReference type="Proteomes" id="UP000241074"/>
    </source>
</evidence>
<dbReference type="InterPro" id="IPR015889">
    <property type="entry name" value="Intradiol_dOase_core"/>
</dbReference>
<reference evidence="6 7" key="2">
    <citation type="submission" date="2018-03" db="EMBL/GenBank/DDBJ databases">
        <authorList>
            <person name="Keele B.F."/>
        </authorList>
    </citation>
    <scope>NUCLEOTIDE SEQUENCE [LARGE SCALE GENOMIC DNA]</scope>
    <source>
        <strain evidence="6 7">D13</strain>
    </source>
</reference>
<organism evidence="6 7">
    <name type="scientific">Ahniella affigens</name>
    <dbReference type="NCBI Taxonomy" id="2021234"/>
    <lineage>
        <taxon>Bacteria</taxon>
        <taxon>Pseudomonadati</taxon>
        <taxon>Pseudomonadota</taxon>
        <taxon>Gammaproteobacteria</taxon>
        <taxon>Lysobacterales</taxon>
        <taxon>Rhodanobacteraceae</taxon>
        <taxon>Ahniella</taxon>
    </lineage>
</organism>
<dbReference type="Pfam" id="PF00775">
    <property type="entry name" value="Dioxygenase_C"/>
    <property type="match status" value="1"/>
</dbReference>
<dbReference type="PANTHER" id="PTHR33711:SF10">
    <property type="entry name" value="INTRADIOL RING-CLEAVAGE DIOXYGENASES DOMAIN-CONTAINING PROTEIN"/>
    <property type="match status" value="1"/>
</dbReference>
<evidence type="ECO:0000256" key="2">
    <source>
        <dbReference type="ARBA" id="ARBA00022964"/>
    </source>
</evidence>
<protein>
    <recommendedName>
        <fullName evidence="5">Intradiol ring-cleavage dioxygenases domain-containing protein</fullName>
    </recommendedName>
</protein>
<keyword evidence="2" id="KW-0223">Dioxygenase</keyword>
<evidence type="ECO:0000256" key="4">
    <source>
        <dbReference type="SAM" id="SignalP"/>
    </source>
</evidence>
<evidence type="ECO:0000313" key="6">
    <source>
        <dbReference type="EMBL" id="AVP97838.1"/>
    </source>
</evidence>
<keyword evidence="7" id="KW-1185">Reference proteome</keyword>
<evidence type="ECO:0000256" key="3">
    <source>
        <dbReference type="ARBA" id="ARBA00023002"/>
    </source>
</evidence>
<feature type="domain" description="Intradiol ring-cleavage dioxygenases" evidence="5">
    <location>
        <begin position="52"/>
        <end position="164"/>
    </location>
</feature>
<keyword evidence="3" id="KW-0560">Oxidoreductase</keyword>
<dbReference type="Gene3D" id="2.60.130.10">
    <property type="entry name" value="Aromatic compound dioxygenase"/>
    <property type="match status" value="1"/>
</dbReference>
<dbReference type="InterPro" id="IPR000627">
    <property type="entry name" value="Intradiol_dOase_C"/>
</dbReference>
<feature type="chain" id="PRO_5015188463" description="Intradiol ring-cleavage dioxygenases domain-containing protein" evidence="4">
    <location>
        <begin position="26"/>
        <end position="210"/>
    </location>
</feature>
<name>A0A2P1PSL9_9GAMM</name>
<dbReference type="AlphaFoldDB" id="A0A2P1PSL9"/>
<dbReference type="KEGG" id="xba:C7S18_11810"/>
<dbReference type="Proteomes" id="UP000241074">
    <property type="component" value="Chromosome"/>
</dbReference>
<proteinExistence type="inferred from homology"/>
<feature type="signal peptide" evidence="4">
    <location>
        <begin position="1"/>
        <end position="25"/>
    </location>
</feature>
<dbReference type="EMBL" id="CP027860">
    <property type="protein sequence ID" value="AVP97838.1"/>
    <property type="molecule type" value="Genomic_DNA"/>
</dbReference>
<dbReference type="SUPFAM" id="SSF49482">
    <property type="entry name" value="Aromatic compound dioxygenase"/>
    <property type="match status" value="1"/>
</dbReference>